<keyword evidence="6" id="KW-0653">Protein transport</keyword>
<keyword evidence="2 10" id="KW-0813">Transport</keyword>
<dbReference type="HOGENOM" id="CLU_028518_1_0_14"/>
<comment type="subcellular location">
    <subcellularLocation>
        <location evidence="1 10">Cell membrane</location>
        <topology evidence="1 10">Multi-pass membrane protein</topology>
    </subcellularLocation>
</comment>
<feature type="domain" description="ABC transmembrane type-1" evidence="11">
    <location>
        <begin position="169"/>
        <end position="364"/>
    </location>
</feature>
<evidence type="ECO:0000313" key="13">
    <source>
        <dbReference type="Proteomes" id="UP000018735"/>
    </source>
</evidence>
<dbReference type="CDD" id="cd06261">
    <property type="entry name" value="TM_PBP2"/>
    <property type="match status" value="1"/>
</dbReference>
<dbReference type="GO" id="GO:0055085">
    <property type="term" value="P:transmembrane transport"/>
    <property type="evidence" value="ECO:0007669"/>
    <property type="project" value="InterPro"/>
</dbReference>
<feature type="transmembrane region" description="Helical" evidence="10">
    <location>
        <begin position="296"/>
        <end position="319"/>
    </location>
</feature>
<dbReference type="PANTHER" id="PTHR43386">
    <property type="entry name" value="OLIGOPEPTIDE TRANSPORT SYSTEM PERMEASE PROTEIN APPC"/>
    <property type="match status" value="1"/>
</dbReference>
<keyword evidence="3" id="KW-1003">Cell membrane</keyword>
<gene>
    <name evidence="12" type="primary">dppC</name>
    <name evidence="12" type="ORF">GCW_02920</name>
</gene>
<reference evidence="12 13" key="1">
    <citation type="journal article" date="2011" name="PLoS ONE">
        <title>Core proteome of the minimal cell: comparative proteomics of three mollicute species.</title>
        <authorList>
            <person name="Fisunov G.Y."/>
            <person name="Alexeev D.G."/>
            <person name="Bazaleev N.A."/>
            <person name="Ladygina V.G."/>
            <person name="Galyamina M.A."/>
            <person name="Kondratov I.G."/>
            <person name="Zhukova N.A."/>
            <person name="Serebryakova M.V."/>
            <person name="Demina I.A."/>
            <person name="Govorun V.M."/>
        </authorList>
    </citation>
    <scope>NUCLEOTIDE SEQUENCE [LARGE SCALE GENOMIC DNA]</scope>
    <source>
        <strain evidence="12 13">S6</strain>
    </source>
</reference>
<evidence type="ECO:0000256" key="8">
    <source>
        <dbReference type="ARBA" id="ARBA00023136"/>
    </source>
</evidence>
<accession>A0A0F6CL04</accession>
<evidence type="ECO:0000256" key="7">
    <source>
        <dbReference type="ARBA" id="ARBA00022989"/>
    </source>
</evidence>
<comment type="similarity">
    <text evidence="9">Belongs to the binding-protein-dependent transport system permease family. OppBC subfamily.</text>
</comment>
<dbReference type="InterPro" id="IPR000515">
    <property type="entry name" value="MetI-like"/>
</dbReference>
<dbReference type="InterPro" id="IPR025966">
    <property type="entry name" value="OppC_N"/>
</dbReference>
<protein>
    <submittedName>
        <fullName evidence="12">Peptide ABC transporter permease</fullName>
    </submittedName>
</protein>
<feature type="transmembrane region" description="Helical" evidence="10">
    <location>
        <begin position="167"/>
        <end position="189"/>
    </location>
</feature>
<dbReference type="InterPro" id="IPR035906">
    <property type="entry name" value="MetI-like_sf"/>
</dbReference>
<evidence type="ECO:0000256" key="10">
    <source>
        <dbReference type="RuleBase" id="RU363032"/>
    </source>
</evidence>
<evidence type="ECO:0000256" key="5">
    <source>
        <dbReference type="ARBA" id="ARBA00022856"/>
    </source>
</evidence>
<organism evidence="12 13">
    <name type="scientific">Mycoplasmoides gallisepticum S6</name>
    <dbReference type="NCBI Taxonomy" id="1006581"/>
    <lineage>
        <taxon>Bacteria</taxon>
        <taxon>Bacillati</taxon>
        <taxon>Mycoplasmatota</taxon>
        <taxon>Mycoplasmoidales</taxon>
        <taxon>Mycoplasmoidaceae</taxon>
        <taxon>Mycoplasmoides</taxon>
    </lineage>
</organism>
<evidence type="ECO:0000259" key="11">
    <source>
        <dbReference type="PROSITE" id="PS50928"/>
    </source>
</evidence>
<keyword evidence="8 10" id="KW-0472">Membrane</keyword>
<evidence type="ECO:0000256" key="4">
    <source>
        <dbReference type="ARBA" id="ARBA00022692"/>
    </source>
</evidence>
<dbReference type="InterPro" id="IPR050366">
    <property type="entry name" value="BP-dependent_transpt_permease"/>
</dbReference>
<dbReference type="Gene3D" id="1.10.3720.10">
    <property type="entry name" value="MetI-like"/>
    <property type="match status" value="1"/>
</dbReference>
<dbReference type="EMBL" id="CP006916">
    <property type="protein sequence ID" value="AHB99776.1"/>
    <property type="molecule type" value="Genomic_DNA"/>
</dbReference>
<dbReference type="Proteomes" id="UP000018735">
    <property type="component" value="Chromosome"/>
</dbReference>
<evidence type="ECO:0000256" key="9">
    <source>
        <dbReference type="ARBA" id="ARBA00024202"/>
    </source>
</evidence>
<keyword evidence="4 10" id="KW-0812">Transmembrane</keyword>
<feature type="transmembrane region" description="Helical" evidence="10">
    <location>
        <begin position="52"/>
        <end position="73"/>
    </location>
</feature>
<dbReference type="PANTHER" id="PTHR43386:SF24">
    <property type="entry name" value="OLIGOPEPTIDE TRANSPORT SYSTEM PERMEASE PROTEIN AMID"/>
    <property type="match status" value="1"/>
</dbReference>
<feature type="transmembrane region" description="Helical" evidence="10">
    <location>
        <begin position="201"/>
        <end position="226"/>
    </location>
</feature>
<dbReference type="eggNOG" id="COG1173">
    <property type="taxonomic scope" value="Bacteria"/>
</dbReference>
<evidence type="ECO:0000256" key="2">
    <source>
        <dbReference type="ARBA" id="ARBA00022448"/>
    </source>
</evidence>
<dbReference type="AlphaFoldDB" id="A0A0F6CL04"/>
<dbReference type="SUPFAM" id="SSF161098">
    <property type="entry name" value="MetI-like"/>
    <property type="match status" value="1"/>
</dbReference>
<dbReference type="Pfam" id="PF12911">
    <property type="entry name" value="OppC_N"/>
    <property type="match status" value="1"/>
</dbReference>
<proteinExistence type="inferred from homology"/>
<dbReference type="GO" id="GO:0005886">
    <property type="term" value="C:plasma membrane"/>
    <property type="evidence" value="ECO:0007669"/>
    <property type="project" value="UniProtKB-SubCell"/>
</dbReference>
<dbReference type="Pfam" id="PF00528">
    <property type="entry name" value="BPD_transp_1"/>
    <property type="match status" value="1"/>
</dbReference>
<dbReference type="PROSITE" id="PS50928">
    <property type="entry name" value="ABC_TM1"/>
    <property type="match status" value="1"/>
</dbReference>
<dbReference type="RefSeq" id="WP_011884732.1">
    <property type="nucleotide sequence ID" value="NC_023030.2"/>
</dbReference>
<evidence type="ECO:0000313" key="12">
    <source>
        <dbReference type="EMBL" id="AHB99776.1"/>
    </source>
</evidence>
<dbReference type="GO" id="GO:0015833">
    <property type="term" value="P:peptide transport"/>
    <property type="evidence" value="ECO:0007669"/>
    <property type="project" value="UniProtKB-KW"/>
</dbReference>
<name>A0A0F6CL04_MYCGL</name>
<sequence>MTISELSKNYQFEKELFDRVDANEQLSKQSLVIGKPTNYIVEIIKRFFKNPAAGVFSVLLIIIVLLSIIAPLVSQYSATQPLGIDEIYFNLPPRIFGTNPTKDLIIPRDLLFIYDGTIVSETDMGNNTVLIRFHPYMLEELRNVYPILGTTQGGVDVWTNLWQAMAASLQSALVVAVFASLIGVIYGAISGSFAGKWIDTVMMRIVEIIGGLPSIILIIILAQIFVRTQSTSGGNLSIGSINAALIALYWTGPAQVTRIYIVKSKDAEYVQAARTLGASQWRIIFYHLIPNISGRLAVIFVNFIPVAIFVDAGLVFLGLKSSQDITLGTILSSTYQNVSPDLLHISLPPIVVFSLFTISLQIIANAINDAVDPRIIGRK</sequence>
<dbReference type="GO" id="GO:0015031">
    <property type="term" value="P:protein transport"/>
    <property type="evidence" value="ECO:0007669"/>
    <property type="project" value="UniProtKB-KW"/>
</dbReference>
<evidence type="ECO:0000256" key="3">
    <source>
        <dbReference type="ARBA" id="ARBA00022475"/>
    </source>
</evidence>
<keyword evidence="7 10" id="KW-1133">Transmembrane helix</keyword>
<keyword evidence="5" id="KW-0571">Peptide transport</keyword>
<dbReference type="KEGG" id="mgz:GCW_02920"/>
<feature type="transmembrane region" description="Helical" evidence="10">
    <location>
        <begin position="350"/>
        <end position="371"/>
    </location>
</feature>
<evidence type="ECO:0000256" key="1">
    <source>
        <dbReference type="ARBA" id="ARBA00004651"/>
    </source>
</evidence>
<evidence type="ECO:0000256" key="6">
    <source>
        <dbReference type="ARBA" id="ARBA00022927"/>
    </source>
</evidence>